<dbReference type="GO" id="GO:0034364">
    <property type="term" value="C:high-density lipoprotein particle"/>
    <property type="evidence" value="ECO:0007669"/>
    <property type="project" value="TreeGrafter"/>
</dbReference>
<dbReference type="GO" id="GO:0042627">
    <property type="term" value="C:chylomicron"/>
    <property type="evidence" value="ECO:0007669"/>
    <property type="project" value="UniProtKB-KW"/>
</dbReference>
<dbReference type="GO" id="GO:0034362">
    <property type="term" value="C:low-density lipoprotein particle"/>
    <property type="evidence" value="ECO:0007669"/>
    <property type="project" value="TreeGrafter"/>
</dbReference>
<dbReference type="PANTHER" id="PTHR18976:SF1">
    <property type="entry name" value="APOLIPOPROTEIN A-IV"/>
    <property type="match status" value="1"/>
</dbReference>
<protein>
    <submittedName>
        <fullName evidence="7">Uncharacterized protein</fullName>
    </submittedName>
</protein>
<evidence type="ECO:0000256" key="3">
    <source>
        <dbReference type="ARBA" id="ARBA00022729"/>
    </source>
</evidence>
<dbReference type="SUPFAM" id="SSF47162">
    <property type="entry name" value="Apolipoprotein"/>
    <property type="match status" value="1"/>
</dbReference>
<dbReference type="GO" id="GO:0005543">
    <property type="term" value="F:phospholipid binding"/>
    <property type="evidence" value="ECO:0007669"/>
    <property type="project" value="TreeGrafter"/>
</dbReference>
<dbReference type="InterPro" id="IPR050163">
    <property type="entry name" value="Apolipoprotein_A1/A4/E"/>
</dbReference>
<dbReference type="GO" id="GO:0120020">
    <property type="term" value="F:cholesterol transfer activity"/>
    <property type="evidence" value="ECO:0007669"/>
    <property type="project" value="TreeGrafter"/>
</dbReference>
<name>A0A8T3CRD2_9TELE</name>
<keyword evidence="4" id="KW-0677">Repeat</keyword>
<keyword evidence="1" id="KW-0813">Transport</keyword>
<dbReference type="PROSITE" id="PS51257">
    <property type="entry name" value="PROKAR_LIPOPROTEIN"/>
    <property type="match status" value="1"/>
</dbReference>
<dbReference type="GO" id="GO:0033700">
    <property type="term" value="P:phospholipid efflux"/>
    <property type="evidence" value="ECO:0007669"/>
    <property type="project" value="TreeGrafter"/>
</dbReference>
<dbReference type="Gene3D" id="1.20.120.20">
    <property type="entry name" value="Apolipoprotein"/>
    <property type="match status" value="1"/>
</dbReference>
<dbReference type="OrthoDB" id="9048614at2759"/>
<dbReference type="GO" id="GO:0060228">
    <property type="term" value="F:phosphatidylcholine-sterol O-acyltransferase activator activity"/>
    <property type="evidence" value="ECO:0007669"/>
    <property type="project" value="TreeGrafter"/>
</dbReference>
<dbReference type="GO" id="GO:0008203">
    <property type="term" value="P:cholesterol metabolic process"/>
    <property type="evidence" value="ECO:0007669"/>
    <property type="project" value="TreeGrafter"/>
</dbReference>
<sequence>MRLFVVLALVAFAGCHASVMRSDEPEERLGDVISDTFWEYFDKAKQTAQDALQKIRETELGQEVHTKLSDGADVARQYAVIVQDQVTVLGQETFATVQTKLKPYAEELKKKVDELDLGQNLLPLAALQTEVLEKSQAIKQSLAPYVEDLKERMEPYTQDFTAQITALWEAFTKRD</sequence>
<evidence type="ECO:0000313" key="8">
    <source>
        <dbReference type="Proteomes" id="UP000829720"/>
    </source>
</evidence>
<evidence type="ECO:0000256" key="6">
    <source>
        <dbReference type="SAM" id="SignalP"/>
    </source>
</evidence>
<gene>
    <name evidence="7" type="ORF">AGOR_G00212550</name>
</gene>
<dbReference type="PANTHER" id="PTHR18976">
    <property type="entry name" value="APOLIPOPROTEIN"/>
    <property type="match status" value="1"/>
</dbReference>
<reference evidence="7" key="1">
    <citation type="submission" date="2021-01" db="EMBL/GenBank/DDBJ databases">
        <authorList>
            <person name="Zahm M."/>
            <person name="Roques C."/>
            <person name="Cabau C."/>
            <person name="Klopp C."/>
            <person name="Donnadieu C."/>
            <person name="Jouanno E."/>
            <person name="Lampietro C."/>
            <person name="Louis A."/>
            <person name="Herpin A."/>
            <person name="Echchiki A."/>
            <person name="Berthelot C."/>
            <person name="Parey E."/>
            <person name="Roest-Crollius H."/>
            <person name="Braasch I."/>
            <person name="Postlethwait J."/>
            <person name="Bobe J."/>
            <person name="Montfort J."/>
            <person name="Bouchez O."/>
            <person name="Begum T."/>
            <person name="Mejri S."/>
            <person name="Adams A."/>
            <person name="Chen W.-J."/>
            <person name="Guiguen Y."/>
        </authorList>
    </citation>
    <scope>NUCLEOTIDE SEQUENCE</scope>
    <source>
        <tissue evidence="7">Blood</tissue>
    </source>
</reference>
<evidence type="ECO:0000256" key="4">
    <source>
        <dbReference type="ARBA" id="ARBA00022737"/>
    </source>
</evidence>
<dbReference type="AlphaFoldDB" id="A0A8T3CRD2"/>
<keyword evidence="3 6" id="KW-0732">Signal</keyword>
<proteinExistence type="predicted"/>
<keyword evidence="2" id="KW-0162">Chylomicron</keyword>
<dbReference type="GO" id="GO:0033344">
    <property type="term" value="P:cholesterol efflux"/>
    <property type="evidence" value="ECO:0007669"/>
    <property type="project" value="TreeGrafter"/>
</dbReference>
<keyword evidence="5" id="KW-0445">Lipid transport</keyword>
<evidence type="ECO:0000256" key="1">
    <source>
        <dbReference type="ARBA" id="ARBA00022448"/>
    </source>
</evidence>
<dbReference type="GO" id="GO:0055090">
    <property type="term" value="P:acylglycerol homeostasis"/>
    <property type="evidence" value="ECO:0007669"/>
    <property type="project" value="TreeGrafter"/>
</dbReference>
<dbReference type="Proteomes" id="UP000829720">
    <property type="component" value="Unassembled WGS sequence"/>
</dbReference>
<feature type="signal peptide" evidence="6">
    <location>
        <begin position="1"/>
        <end position="17"/>
    </location>
</feature>
<organism evidence="7 8">
    <name type="scientific">Albula goreensis</name>
    <dbReference type="NCBI Taxonomy" id="1534307"/>
    <lineage>
        <taxon>Eukaryota</taxon>
        <taxon>Metazoa</taxon>
        <taxon>Chordata</taxon>
        <taxon>Craniata</taxon>
        <taxon>Vertebrata</taxon>
        <taxon>Euteleostomi</taxon>
        <taxon>Actinopterygii</taxon>
        <taxon>Neopterygii</taxon>
        <taxon>Teleostei</taxon>
        <taxon>Albuliformes</taxon>
        <taxon>Albulidae</taxon>
        <taxon>Albula</taxon>
    </lineage>
</organism>
<dbReference type="GO" id="GO:1903561">
    <property type="term" value="C:extracellular vesicle"/>
    <property type="evidence" value="ECO:0007669"/>
    <property type="project" value="TreeGrafter"/>
</dbReference>
<evidence type="ECO:0000313" key="7">
    <source>
        <dbReference type="EMBL" id="KAI1886297.1"/>
    </source>
</evidence>
<dbReference type="Gene3D" id="6.10.250.2890">
    <property type="match status" value="1"/>
</dbReference>
<dbReference type="EMBL" id="JAERUA010000020">
    <property type="protein sequence ID" value="KAI1886297.1"/>
    <property type="molecule type" value="Genomic_DNA"/>
</dbReference>
<dbReference type="GO" id="GO:0034361">
    <property type="term" value="C:very-low-density lipoprotein particle"/>
    <property type="evidence" value="ECO:0007669"/>
    <property type="project" value="TreeGrafter"/>
</dbReference>
<feature type="chain" id="PRO_5035889727" evidence="6">
    <location>
        <begin position="18"/>
        <end position="175"/>
    </location>
</feature>
<keyword evidence="8" id="KW-1185">Reference proteome</keyword>
<accession>A0A8T3CRD2</accession>
<evidence type="ECO:0000256" key="5">
    <source>
        <dbReference type="ARBA" id="ARBA00023055"/>
    </source>
</evidence>
<evidence type="ECO:0000256" key="2">
    <source>
        <dbReference type="ARBA" id="ARBA00022513"/>
    </source>
</evidence>
<comment type="caution">
    <text evidence="7">The sequence shown here is derived from an EMBL/GenBank/DDBJ whole genome shotgun (WGS) entry which is preliminary data.</text>
</comment>